<dbReference type="AlphaFoldDB" id="A0A1X6NFU2"/>
<evidence type="ECO:0000313" key="3">
    <source>
        <dbReference type="Proteomes" id="UP000194127"/>
    </source>
</evidence>
<proteinExistence type="predicted"/>
<accession>A0A1X6NFU2</accession>
<dbReference type="EMBL" id="KZ110591">
    <property type="protein sequence ID" value="OSX67223.1"/>
    <property type="molecule type" value="Genomic_DNA"/>
</dbReference>
<dbReference type="GeneID" id="36323067"/>
<sequence>MRGEELASESSGGPSYGSSKMLRKANSQSSLLKRYSNASVTSSVTSGSGCQDEPVTGKATSSPLAKIPRKQRSFHHSRLPIPPLPTLRHANSYTTATPEPTSPFPTTPTYDQPQQSRRGSITSPGGTSSARKRLFSGSSARRSTSSQAPLSPSLSGEDDVRSVYSIEDTRSTTQRIAMSFGSLGNPLSLLTSNACVAPSSYITDTKEDAGDESYINEKRVSQSEYVPQHIMPPADMLKLEQQLAQEAESGGYRGHQFRHLELEISDLGDALVGGRKNTDTRSIRSKAASRLSTMSAGTLAFGPTIGDSSDRMSLAPSTRSAARHTASPAKAKGRVIENLQTSTRSSSVLGQNSLKPPLTVRPSTAQPSLPSPSYSTFSSAHSPPQSTISLPPPPRSRASQPHTRRAHHSTDKRSSVVPLHPLSPPPRKNRSQPGGYDSTGQASHPPSAFEQKVAQRRSIMKKPSFLDIDDEADQTMESLSEAEEHVSPSSPPMESSFLDMEGKDSFDTVRSSDSLLYLGS</sequence>
<dbReference type="Proteomes" id="UP000194127">
    <property type="component" value="Unassembled WGS sequence"/>
</dbReference>
<dbReference type="OrthoDB" id="3195323at2759"/>
<feature type="compositionally biased region" description="Low complexity" evidence="1">
    <location>
        <begin position="136"/>
        <end position="146"/>
    </location>
</feature>
<feature type="compositionally biased region" description="Low complexity" evidence="1">
    <location>
        <begin position="8"/>
        <end position="19"/>
    </location>
</feature>
<feature type="compositionally biased region" description="Polar residues" evidence="1">
    <location>
        <begin position="338"/>
        <end position="354"/>
    </location>
</feature>
<feature type="compositionally biased region" description="Polar residues" evidence="1">
    <location>
        <begin position="110"/>
        <end position="129"/>
    </location>
</feature>
<feature type="compositionally biased region" description="Low complexity" evidence="1">
    <location>
        <begin position="39"/>
        <end position="49"/>
    </location>
</feature>
<evidence type="ECO:0000256" key="1">
    <source>
        <dbReference type="SAM" id="MobiDB-lite"/>
    </source>
</evidence>
<feature type="compositionally biased region" description="Basic residues" evidence="1">
    <location>
        <begin position="67"/>
        <end position="78"/>
    </location>
</feature>
<feature type="region of interest" description="Disordered" evidence="1">
    <location>
        <begin position="1"/>
        <end position="162"/>
    </location>
</feature>
<reference evidence="2 3" key="1">
    <citation type="submission" date="2017-04" db="EMBL/GenBank/DDBJ databases">
        <title>Genome Sequence of the Model Brown-Rot Fungus Postia placenta SB12.</title>
        <authorList>
            <consortium name="DOE Joint Genome Institute"/>
            <person name="Gaskell J."/>
            <person name="Kersten P."/>
            <person name="Larrondo L.F."/>
            <person name="Canessa P."/>
            <person name="Martinez D."/>
            <person name="Hibbett D."/>
            <person name="Schmoll M."/>
            <person name="Kubicek C.P."/>
            <person name="Martinez A.T."/>
            <person name="Yadav J."/>
            <person name="Master E."/>
            <person name="Magnuson J.K."/>
            <person name="James T."/>
            <person name="Yaver D."/>
            <person name="Berka R."/>
            <person name="Labutti K."/>
            <person name="Lipzen A."/>
            <person name="Aerts A."/>
            <person name="Barry K."/>
            <person name="Henrissat B."/>
            <person name="Blanchette R."/>
            <person name="Grigoriev I."/>
            <person name="Cullen D."/>
        </authorList>
    </citation>
    <scope>NUCLEOTIDE SEQUENCE [LARGE SCALE GENOMIC DNA]</scope>
    <source>
        <strain evidence="2 3">MAD-698-R-SB12</strain>
    </source>
</reference>
<feature type="compositionally biased region" description="Low complexity" evidence="1">
    <location>
        <begin position="367"/>
        <end position="389"/>
    </location>
</feature>
<dbReference type="RefSeq" id="XP_024344017.1">
    <property type="nucleotide sequence ID" value="XM_024478117.1"/>
</dbReference>
<evidence type="ECO:0000313" key="2">
    <source>
        <dbReference type="EMBL" id="OSX67223.1"/>
    </source>
</evidence>
<name>A0A1X6NFU2_9APHY</name>
<feature type="region of interest" description="Disordered" evidence="1">
    <location>
        <begin position="302"/>
        <end position="520"/>
    </location>
</feature>
<protein>
    <submittedName>
        <fullName evidence="2">Uncharacterized protein</fullName>
    </submittedName>
</protein>
<keyword evidence="3" id="KW-1185">Reference proteome</keyword>
<organism evidence="2 3">
    <name type="scientific">Postia placenta MAD-698-R-SB12</name>
    <dbReference type="NCBI Taxonomy" id="670580"/>
    <lineage>
        <taxon>Eukaryota</taxon>
        <taxon>Fungi</taxon>
        <taxon>Dikarya</taxon>
        <taxon>Basidiomycota</taxon>
        <taxon>Agaricomycotina</taxon>
        <taxon>Agaricomycetes</taxon>
        <taxon>Polyporales</taxon>
        <taxon>Adustoporiaceae</taxon>
        <taxon>Rhodonia</taxon>
    </lineage>
</organism>
<gene>
    <name evidence="2" type="ORF">POSPLADRAFT_1042484</name>
</gene>